<protein>
    <submittedName>
        <fullName evidence="1">Uncharacterized protein</fullName>
    </submittedName>
</protein>
<proteinExistence type="predicted"/>
<dbReference type="Proteomes" id="UP000827976">
    <property type="component" value="Chromosome 2"/>
</dbReference>
<gene>
    <name evidence="1" type="ORF">IHE45_02G053300</name>
</gene>
<comment type="caution">
    <text evidence="1">The sequence shown here is derived from an EMBL/GenBank/DDBJ whole genome shotgun (WGS) entry which is preliminary data.</text>
</comment>
<reference evidence="2" key="1">
    <citation type="journal article" date="2022" name="Nat. Commun.">
        <title>Chromosome evolution and the genetic basis of agronomically important traits in greater yam.</title>
        <authorList>
            <person name="Bredeson J.V."/>
            <person name="Lyons J.B."/>
            <person name="Oniyinde I.O."/>
            <person name="Okereke N.R."/>
            <person name="Kolade O."/>
            <person name="Nnabue I."/>
            <person name="Nwadili C.O."/>
            <person name="Hribova E."/>
            <person name="Parker M."/>
            <person name="Nwogha J."/>
            <person name="Shu S."/>
            <person name="Carlson J."/>
            <person name="Kariba R."/>
            <person name="Muthemba S."/>
            <person name="Knop K."/>
            <person name="Barton G.J."/>
            <person name="Sherwood A.V."/>
            <person name="Lopez-Montes A."/>
            <person name="Asiedu R."/>
            <person name="Jamnadass R."/>
            <person name="Muchugi A."/>
            <person name="Goodstein D."/>
            <person name="Egesi C.N."/>
            <person name="Featherston J."/>
            <person name="Asfaw A."/>
            <person name="Simpson G.G."/>
            <person name="Dolezel J."/>
            <person name="Hendre P.S."/>
            <person name="Van Deynze A."/>
            <person name="Kumar P.L."/>
            <person name="Obidiegwu J.E."/>
            <person name="Bhattacharjee R."/>
            <person name="Rokhsar D.S."/>
        </authorList>
    </citation>
    <scope>NUCLEOTIDE SEQUENCE [LARGE SCALE GENOMIC DNA]</scope>
    <source>
        <strain evidence="2">cv. TDa95/00328</strain>
    </source>
</reference>
<organism evidence="1 2">
    <name type="scientific">Dioscorea alata</name>
    <name type="common">Purple yam</name>
    <dbReference type="NCBI Taxonomy" id="55571"/>
    <lineage>
        <taxon>Eukaryota</taxon>
        <taxon>Viridiplantae</taxon>
        <taxon>Streptophyta</taxon>
        <taxon>Embryophyta</taxon>
        <taxon>Tracheophyta</taxon>
        <taxon>Spermatophyta</taxon>
        <taxon>Magnoliopsida</taxon>
        <taxon>Liliopsida</taxon>
        <taxon>Dioscoreales</taxon>
        <taxon>Dioscoreaceae</taxon>
        <taxon>Dioscorea</taxon>
    </lineage>
</organism>
<dbReference type="EMBL" id="CM037012">
    <property type="protein sequence ID" value="KAH7690515.1"/>
    <property type="molecule type" value="Genomic_DNA"/>
</dbReference>
<evidence type="ECO:0000313" key="1">
    <source>
        <dbReference type="EMBL" id="KAH7690515.1"/>
    </source>
</evidence>
<sequence>MNGQSVDVMGAFTKLEQQQCEQQKWNNSLTKKNQQTLKTINGVVHPAHKKSSSDQKVHSSRKIKKLEKQQKSREKDPKTKSLMVAESLMHRMRRRSSSSPAAAAAEKKNLTVGILSFEVASAMSRAVLLYRSLSDAEISRLRSDTLASHAIRSLVSSDEHYLLSLALAEKLDSLNRIAAVAARLGRRCSHPALSGFEHVYSDLLCARLDPARLGFLTKDIDGAVRKMERLVASTTALYAELEALNDLEQSAKKLALPTDESRRALDQKIQWQRHDVRQLRDSSLWNQTFDKVVLLLARSVCTIHAKLRLVFGLENIEFSESRQLCHRPGVSGPIRSENRDFQSENLRLHCGTSPRRLLLECLSLSSSAPLKDEFTEEHFESESYYFTGSLVPYSGVPLSGEQKCGKNGKSWFGPKSSLTMLAPGSSVGGSALGLHYANVIIIIEKLLRYPHLVGEEARDDLYQMLPSSLRMALKKSLKSYVKNLAIYDAHMAHDWKEAMEKILSWLAPMAHNMIRWQTERNFEQQQIVLRSNVLLIETLYFADRTKTEAAICELLIGLNYICRYEQQQNALLDCTSSLDFDDCIMDWKMKY</sequence>
<evidence type="ECO:0000313" key="2">
    <source>
        <dbReference type="Proteomes" id="UP000827976"/>
    </source>
</evidence>
<name>A0ACB7WQW9_DIOAL</name>
<accession>A0ACB7WQW9</accession>
<keyword evidence="2" id="KW-1185">Reference proteome</keyword>